<dbReference type="RefSeq" id="WP_307520378.1">
    <property type="nucleotide sequence ID" value="NZ_JAUSZI010000002.1"/>
</dbReference>
<accession>A0ABU0SNE5</accession>
<dbReference type="PANTHER" id="PTHR43004">
    <property type="entry name" value="TRK SYSTEM POTASSIUM UPTAKE PROTEIN"/>
    <property type="match status" value="1"/>
</dbReference>
<evidence type="ECO:0000259" key="4">
    <source>
        <dbReference type="Pfam" id="PF01494"/>
    </source>
</evidence>
<keyword evidence="6" id="KW-1185">Reference proteome</keyword>
<dbReference type="PRINTS" id="PR00420">
    <property type="entry name" value="RNGMNOXGNASE"/>
</dbReference>
<evidence type="ECO:0000256" key="3">
    <source>
        <dbReference type="ARBA" id="ARBA00022827"/>
    </source>
</evidence>
<dbReference type="InterPro" id="IPR002938">
    <property type="entry name" value="FAD-bd"/>
</dbReference>
<dbReference type="PANTHER" id="PTHR43004:SF19">
    <property type="entry name" value="BINDING MONOOXYGENASE, PUTATIVE (JCVI)-RELATED"/>
    <property type="match status" value="1"/>
</dbReference>
<dbReference type="InterPro" id="IPR036188">
    <property type="entry name" value="FAD/NAD-bd_sf"/>
</dbReference>
<dbReference type="Gene3D" id="3.40.30.120">
    <property type="match status" value="1"/>
</dbReference>
<dbReference type="Pfam" id="PF21274">
    <property type="entry name" value="Rng_hyd_C"/>
    <property type="match status" value="1"/>
</dbReference>
<comment type="caution">
    <text evidence="5">The sequence shown here is derived from an EMBL/GenBank/DDBJ whole genome shotgun (WGS) entry which is preliminary data.</text>
</comment>
<dbReference type="InterPro" id="IPR050641">
    <property type="entry name" value="RIFMO-like"/>
</dbReference>
<feature type="domain" description="FAD-binding" evidence="4">
    <location>
        <begin position="8"/>
        <end position="364"/>
    </location>
</feature>
<organism evidence="5 6">
    <name type="scientific">Streptomyces umbrinus</name>
    <dbReference type="NCBI Taxonomy" id="67370"/>
    <lineage>
        <taxon>Bacteria</taxon>
        <taxon>Bacillati</taxon>
        <taxon>Actinomycetota</taxon>
        <taxon>Actinomycetes</taxon>
        <taxon>Kitasatosporales</taxon>
        <taxon>Streptomycetaceae</taxon>
        <taxon>Streptomyces</taxon>
        <taxon>Streptomyces phaeochromogenes group</taxon>
    </lineage>
</organism>
<dbReference type="SUPFAM" id="SSF51905">
    <property type="entry name" value="FAD/NAD(P)-binding domain"/>
    <property type="match status" value="1"/>
</dbReference>
<name>A0ABU0SNE5_9ACTN</name>
<gene>
    <name evidence="5" type="ORF">QF035_002650</name>
</gene>
<comment type="cofactor">
    <cofactor evidence="1">
        <name>FAD</name>
        <dbReference type="ChEBI" id="CHEBI:57692"/>
    </cofactor>
</comment>
<dbReference type="Pfam" id="PF01494">
    <property type="entry name" value="FAD_binding_3"/>
    <property type="match status" value="1"/>
</dbReference>
<proteinExistence type="predicted"/>
<dbReference type="Gene3D" id="3.50.50.60">
    <property type="entry name" value="FAD/NAD(P)-binding domain"/>
    <property type="match status" value="2"/>
</dbReference>
<reference evidence="5 6" key="1">
    <citation type="submission" date="2023-07" db="EMBL/GenBank/DDBJ databases">
        <title>Comparative genomics of wheat-associated soil bacteria to identify genetic determinants of phenazine resistance.</title>
        <authorList>
            <person name="Mouncey N."/>
        </authorList>
    </citation>
    <scope>NUCLEOTIDE SEQUENCE [LARGE SCALE GENOMIC DNA]</scope>
    <source>
        <strain evidence="5 6">V2I4</strain>
    </source>
</reference>
<keyword evidence="3" id="KW-0274">FAD</keyword>
<evidence type="ECO:0000313" key="6">
    <source>
        <dbReference type="Proteomes" id="UP001230328"/>
    </source>
</evidence>
<evidence type="ECO:0000313" key="5">
    <source>
        <dbReference type="EMBL" id="MDQ1025068.1"/>
    </source>
</evidence>
<dbReference type="Proteomes" id="UP001230328">
    <property type="component" value="Unassembled WGS sequence"/>
</dbReference>
<protein>
    <submittedName>
        <fullName evidence="5">2-polyprenyl-6-methoxyphenol hydroxylase-like FAD-dependent oxidoreductase</fullName>
    </submittedName>
</protein>
<sequence length="533" mass="57085">MAMETETADVVIVGGGPVGLLLACELGMTGLRPVVLERLPDHSSEIKANGLVGQVVRFLDHRGLYERFGSVADVPQPVPGYLFGAIPLNLGVLETNPMTVLPVTQQRIEQVLTERARELGVEIRRGHELTDFQQTEDRVTAQVQYADGTYELRARHLVGCDGGKSTVRKLAGIAFAGETGCDLVSRAAYATLPASMLDPDTGELDVPGYGRISPVFTFTRTSHGIFAFAALPDGNHRLLTLEWGAPPEGEEAPLALDDMRDSVRRVLGTDVPLSPPSGPGPHMLRRLVGRSTRLAERYRSGRVFLAGDSAHVHSAVGGPGLNLGLQDAANLGWKLAAQIHGWAPPGLLDSYHAERYAAGRRVFMHTQAQTALMVPGPEVTALRELFGELLHSTDNIRRIADLLAGDDVRYETTAAHPLAGRFAPDLALETGGGPTRLAELMRAARPILLDLAGEPCLAEAATDWKDRVDVVAASCPQPPAAALLVRPDGYVAWAAAHDEPSGQVRDGLRRALADWFGGSDSSATPTGRTRPNQ</sequence>
<evidence type="ECO:0000256" key="2">
    <source>
        <dbReference type="ARBA" id="ARBA00022630"/>
    </source>
</evidence>
<dbReference type="EMBL" id="JAUSZI010000002">
    <property type="protein sequence ID" value="MDQ1025068.1"/>
    <property type="molecule type" value="Genomic_DNA"/>
</dbReference>
<evidence type="ECO:0000256" key="1">
    <source>
        <dbReference type="ARBA" id="ARBA00001974"/>
    </source>
</evidence>
<keyword evidence="2" id="KW-0285">Flavoprotein</keyword>